<evidence type="ECO:0000313" key="9">
    <source>
        <dbReference type="Proteomes" id="UP001595834"/>
    </source>
</evidence>
<accession>A0ABV9UFK6</accession>
<dbReference type="InterPro" id="IPR000172">
    <property type="entry name" value="GMC_OxRdtase_N"/>
</dbReference>
<dbReference type="Pfam" id="PF05199">
    <property type="entry name" value="GMC_oxred_C"/>
    <property type="match status" value="1"/>
</dbReference>
<feature type="domain" description="Glucose-methanol-choline oxidoreductase N-terminal" evidence="7">
    <location>
        <begin position="262"/>
        <end position="276"/>
    </location>
</feature>
<dbReference type="PROSITE" id="PS51257">
    <property type="entry name" value="PROKAR_LIPOPROTEIN"/>
    <property type="match status" value="1"/>
</dbReference>
<evidence type="ECO:0000256" key="4">
    <source>
        <dbReference type="ARBA" id="ARBA00022827"/>
    </source>
</evidence>
<evidence type="ECO:0000313" key="8">
    <source>
        <dbReference type="EMBL" id="MFC4955213.1"/>
    </source>
</evidence>
<comment type="cofactor">
    <cofactor evidence="1">
        <name>FAD</name>
        <dbReference type="ChEBI" id="CHEBI:57692"/>
    </cofactor>
</comment>
<feature type="domain" description="Glucose-methanol-choline oxidoreductase N-terminal" evidence="6">
    <location>
        <begin position="87"/>
        <end position="110"/>
    </location>
</feature>
<evidence type="ECO:0000256" key="1">
    <source>
        <dbReference type="ARBA" id="ARBA00001974"/>
    </source>
</evidence>
<dbReference type="Proteomes" id="UP001595834">
    <property type="component" value="Unassembled WGS sequence"/>
</dbReference>
<dbReference type="Gene3D" id="3.30.560.10">
    <property type="entry name" value="Glucose Oxidase, domain 3"/>
    <property type="match status" value="1"/>
</dbReference>
<dbReference type="PANTHER" id="PTHR11552:SF147">
    <property type="entry name" value="CHOLINE DEHYDROGENASE, MITOCHONDRIAL"/>
    <property type="match status" value="1"/>
</dbReference>
<protein>
    <submittedName>
        <fullName evidence="8">GMC family oxidoreductase</fullName>
    </submittedName>
</protein>
<keyword evidence="9" id="KW-1185">Reference proteome</keyword>
<keyword evidence="3 5" id="KW-0285">Flavoprotein</keyword>
<sequence length="525" mass="55613">MRPERNYDYVVVGAGSAGCVLARRLLERTGGRVLLLEAGPADTDPRVHRTDIGSMVSLWGGPDGLSWPYATTPQPGLGGRPVRLPQGRVLGGGSSVNAMMYVRGNRRDFDGWRALGNDGWGYEDVLPYFRAAEDFEDGASEYRGAGGPLKVVHYDRPSPVSRAFVEAAAELGFEGGPLDYNGAAQANAAFYYQSTRSKDDRRSSTAVAYLAPVLDDPRLTLVTGATVTRVLLDAGRATGVEYLADGAAHTAGADAEVILAAGALASPALLMRSGIGDPEELMRHGIEVAADLPGVGQNLQDHLLFGVAYESTRELPFPQLLAEAGLFTYTGATDGSPDLQFFFGPVQFVDDRYKTEAPGFTFAPILAQPHSRGRVGLASADPSAPPVIDPRYLSDERDVAVLVRGIELARELAHTAALTPFRGRELAPGPERTSAADLADYVRESASTVWHPVGTCRMGQDTGAVVDRALRVHSVAGLRVADASVMPVITAGNTNAATIMIAEKAADLIATGAQGAPDIRRNETS</sequence>
<comment type="caution">
    <text evidence="8">The sequence shown here is derived from an EMBL/GenBank/DDBJ whole genome shotgun (WGS) entry which is preliminary data.</text>
</comment>
<dbReference type="InterPro" id="IPR036188">
    <property type="entry name" value="FAD/NAD-bd_sf"/>
</dbReference>
<dbReference type="PROSITE" id="PS00623">
    <property type="entry name" value="GMC_OXRED_1"/>
    <property type="match status" value="1"/>
</dbReference>
<dbReference type="PROSITE" id="PS00624">
    <property type="entry name" value="GMC_OXRED_2"/>
    <property type="match status" value="1"/>
</dbReference>
<dbReference type="Gene3D" id="3.50.50.60">
    <property type="entry name" value="FAD/NAD(P)-binding domain"/>
    <property type="match status" value="1"/>
</dbReference>
<dbReference type="Pfam" id="PF00732">
    <property type="entry name" value="GMC_oxred_N"/>
    <property type="match status" value="1"/>
</dbReference>
<evidence type="ECO:0000259" key="7">
    <source>
        <dbReference type="PROSITE" id="PS00624"/>
    </source>
</evidence>
<comment type="similarity">
    <text evidence="2 5">Belongs to the GMC oxidoreductase family.</text>
</comment>
<dbReference type="EMBL" id="JBHSIZ010000003">
    <property type="protein sequence ID" value="MFC4955213.1"/>
    <property type="molecule type" value="Genomic_DNA"/>
</dbReference>
<keyword evidence="4 5" id="KW-0274">FAD</keyword>
<evidence type="ECO:0000256" key="3">
    <source>
        <dbReference type="ARBA" id="ARBA00022630"/>
    </source>
</evidence>
<organism evidence="8 9">
    <name type="scientific">Streptomyces mauvecolor</name>
    <dbReference type="NCBI Taxonomy" id="58345"/>
    <lineage>
        <taxon>Bacteria</taxon>
        <taxon>Bacillati</taxon>
        <taxon>Actinomycetota</taxon>
        <taxon>Actinomycetes</taxon>
        <taxon>Kitasatosporales</taxon>
        <taxon>Streptomycetaceae</taxon>
        <taxon>Streptomyces</taxon>
    </lineage>
</organism>
<dbReference type="RefSeq" id="WP_344371035.1">
    <property type="nucleotide sequence ID" value="NZ_BAAASQ010000002.1"/>
</dbReference>
<evidence type="ECO:0000256" key="2">
    <source>
        <dbReference type="ARBA" id="ARBA00010790"/>
    </source>
</evidence>
<name>A0ABV9UFK6_9ACTN</name>
<dbReference type="InterPro" id="IPR012132">
    <property type="entry name" value="GMC_OxRdtase"/>
</dbReference>
<evidence type="ECO:0000256" key="5">
    <source>
        <dbReference type="RuleBase" id="RU003968"/>
    </source>
</evidence>
<dbReference type="InterPro" id="IPR007867">
    <property type="entry name" value="GMC_OxRtase_C"/>
</dbReference>
<dbReference type="SUPFAM" id="SSF51905">
    <property type="entry name" value="FAD/NAD(P)-binding domain"/>
    <property type="match status" value="1"/>
</dbReference>
<proteinExistence type="inferred from homology"/>
<dbReference type="PANTHER" id="PTHR11552">
    <property type="entry name" value="GLUCOSE-METHANOL-CHOLINE GMC OXIDOREDUCTASE"/>
    <property type="match status" value="1"/>
</dbReference>
<dbReference type="PIRSF" id="PIRSF000137">
    <property type="entry name" value="Alcohol_oxidase"/>
    <property type="match status" value="1"/>
</dbReference>
<dbReference type="SUPFAM" id="SSF54373">
    <property type="entry name" value="FAD-linked reductases, C-terminal domain"/>
    <property type="match status" value="1"/>
</dbReference>
<evidence type="ECO:0000259" key="6">
    <source>
        <dbReference type="PROSITE" id="PS00623"/>
    </source>
</evidence>
<reference evidence="9" key="1">
    <citation type="journal article" date="2019" name="Int. J. Syst. Evol. Microbiol.">
        <title>The Global Catalogue of Microorganisms (GCM) 10K type strain sequencing project: providing services to taxonomists for standard genome sequencing and annotation.</title>
        <authorList>
            <consortium name="The Broad Institute Genomics Platform"/>
            <consortium name="The Broad Institute Genome Sequencing Center for Infectious Disease"/>
            <person name="Wu L."/>
            <person name="Ma J."/>
        </authorList>
    </citation>
    <scope>NUCLEOTIDE SEQUENCE [LARGE SCALE GENOMIC DNA]</scope>
    <source>
        <strain evidence="9">CCM 7224</strain>
    </source>
</reference>
<gene>
    <name evidence="8" type="ORF">ACFPFX_02770</name>
</gene>